<reference evidence="2 3" key="1">
    <citation type="submission" date="2014-02" db="EMBL/GenBank/DDBJ databases">
        <title>Aquamicrobium defluvii Genome sequencing.</title>
        <authorList>
            <person name="Wang X."/>
        </authorList>
    </citation>
    <scope>NUCLEOTIDE SEQUENCE [LARGE SCALE GENOMIC DNA]</scope>
    <source>
        <strain evidence="2 3">W13Z1</strain>
    </source>
</reference>
<dbReference type="AlphaFoldDB" id="A0A011U005"/>
<sequence length="96" mass="10974">MSSELVERLRDYWLTLEPNVVICDRRVVDEAAARLEALKADLRRVSDEHSRIIEINKAHCKTINSYLVLNSRQEDKIKALEAEIARRARDGGKADG</sequence>
<feature type="coiled-coil region" evidence="1">
    <location>
        <begin position="28"/>
        <end position="90"/>
    </location>
</feature>
<evidence type="ECO:0000313" key="3">
    <source>
        <dbReference type="Proteomes" id="UP000019849"/>
    </source>
</evidence>
<evidence type="ECO:0000313" key="2">
    <source>
        <dbReference type="EMBL" id="EXL09732.1"/>
    </source>
</evidence>
<comment type="caution">
    <text evidence="2">The sequence shown here is derived from an EMBL/GenBank/DDBJ whole genome shotgun (WGS) entry which is preliminary data.</text>
</comment>
<protein>
    <submittedName>
        <fullName evidence="2">Uncharacterized protein</fullName>
    </submittedName>
</protein>
<keyword evidence="1" id="KW-0175">Coiled coil</keyword>
<organism evidence="2 3">
    <name type="scientific">Aquamicrobium defluvii</name>
    <dbReference type="NCBI Taxonomy" id="69279"/>
    <lineage>
        <taxon>Bacteria</taxon>
        <taxon>Pseudomonadati</taxon>
        <taxon>Pseudomonadota</taxon>
        <taxon>Alphaproteobacteria</taxon>
        <taxon>Hyphomicrobiales</taxon>
        <taxon>Phyllobacteriaceae</taxon>
        <taxon>Aquamicrobium</taxon>
    </lineage>
</organism>
<name>A0A011U005_9HYPH</name>
<dbReference type="HOGENOM" id="CLU_2353758_0_0_5"/>
<proteinExistence type="predicted"/>
<gene>
    <name evidence="2" type="ORF">BG36_21050</name>
</gene>
<dbReference type="EMBL" id="JENY01000006">
    <property type="protein sequence ID" value="EXL09732.1"/>
    <property type="molecule type" value="Genomic_DNA"/>
</dbReference>
<accession>A0A011U005</accession>
<dbReference type="PATRIC" id="fig|69279.3.peg.1144"/>
<dbReference type="RefSeq" id="WP_035024461.1">
    <property type="nucleotide sequence ID" value="NZ_KK073880.1"/>
</dbReference>
<evidence type="ECO:0000256" key="1">
    <source>
        <dbReference type="SAM" id="Coils"/>
    </source>
</evidence>
<dbReference type="STRING" id="69279.BG36_21050"/>
<dbReference type="Proteomes" id="UP000019849">
    <property type="component" value="Unassembled WGS sequence"/>
</dbReference>